<evidence type="ECO:0000313" key="3">
    <source>
        <dbReference type="Proteomes" id="UP000006729"/>
    </source>
</evidence>
<feature type="compositionally biased region" description="Basic and acidic residues" evidence="1">
    <location>
        <begin position="42"/>
        <end position="52"/>
    </location>
</feature>
<dbReference type="EMBL" id="CM009299">
    <property type="protein sequence ID" value="RQO96495.1"/>
    <property type="molecule type" value="Genomic_DNA"/>
</dbReference>
<reference evidence="2 3" key="1">
    <citation type="journal article" date="2006" name="Science">
        <title>The genome of black cottonwood, Populus trichocarpa (Torr. &amp; Gray).</title>
        <authorList>
            <person name="Tuskan G.A."/>
            <person name="Difazio S."/>
            <person name="Jansson S."/>
            <person name="Bohlmann J."/>
            <person name="Grigoriev I."/>
            <person name="Hellsten U."/>
            <person name="Putnam N."/>
            <person name="Ralph S."/>
            <person name="Rombauts S."/>
            <person name="Salamov A."/>
            <person name="Schein J."/>
            <person name="Sterck L."/>
            <person name="Aerts A."/>
            <person name="Bhalerao R.R."/>
            <person name="Bhalerao R.P."/>
            <person name="Blaudez D."/>
            <person name="Boerjan W."/>
            <person name="Brun A."/>
            <person name="Brunner A."/>
            <person name="Busov V."/>
            <person name="Campbell M."/>
            <person name="Carlson J."/>
            <person name="Chalot M."/>
            <person name="Chapman J."/>
            <person name="Chen G.L."/>
            <person name="Cooper D."/>
            <person name="Coutinho P.M."/>
            <person name="Couturier J."/>
            <person name="Covert S."/>
            <person name="Cronk Q."/>
            <person name="Cunningham R."/>
            <person name="Davis J."/>
            <person name="Degroeve S."/>
            <person name="Dejardin A."/>
            <person name="Depamphilis C."/>
            <person name="Detter J."/>
            <person name="Dirks B."/>
            <person name="Dubchak I."/>
            <person name="Duplessis S."/>
            <person name="Ehlting J."/>
            <person name="Ellis B."/>
            <person name="Gendler K."/>
            <person name="Goodstein D."/>
            <person name="Gribskov M."/>
            <person name="Grimwood J."/>
            <person name="Groover A."/>
            <person name="Gunter L."/>
            <person name="Hamberger B."/>
            <person name="Heinze B."/>
            <person name="Helariutta Y."/>
            <person name="Henrissat B."/>
            <person name="Holligan D."/>
            <person name="Holt R."/>
            <person name="Huang W."/>
            <person name="Islam-Faridi N."/>
            <person name="Jones S."/>
            <person name="Jones-Rhoades M."/>
            <person name="Jorgensen R."/>
            <person name="Joshi C."/>
            <person name="Kangasjarvi J."/>
            <person name="Karlsson J."/>
            <person name="Kelleher C."/>
            <person name="Kirkpatrick R."/>
            <person name="Kirst M."/>
            <person name="Kohler A."/>
            <person name="Kalluri U."/>
            <person name="Larimer F."/>
            <person name="Leebens-Mack J."/>
            <person name="Leple J.C."/>
            <person name="Locascio P."/>
            <person name="Lou Y."/>
            <person name="Lucas S."/>
            <person name="Martin F."/>
            <person name="Montanini B."/>
            <person name="Napoli C."/>
            <person name="Nelson D.R."/>
            <person name="Nelson C."/>
            <person name="Nieminen K."/>
            <person name="Nilsson O."/>
            <person name="Pereda V."/>
            <person name="Peter G."/>
            <person name="Philippe R."/>
            <person name="Pilate G."/>
            <person name="Poliakov A."/>
            <person name="Razumovskaya J."/>
            <person name="Richardson P."/>
            <person name="Rinaldi C."/>
            <person name="Ritland K."/>
            <person name="Rouze P."/>
            <person name="Ryaboy D."/>
            <person name="Schmutz J."/>
            <person name="Schrader J."/>
            <person name="Segerman B."/>
            <person name="Shin H."/>
            <person name="Siddiqui A."/>
            <person name="Sterky F."/>
            <person name="Terry A."/>
            <person name="Tsai C.J."/>
            <person name="Uberbacher E."/>
            <person name="Unneberg P."/>
            <person name="Vahala J."/>
            <person name="Wall K."/>
            <person name="Wessler S."/>
            <person name="Yang G."/>
            <person name="Yin T."/>
            <person name="Douglas C."/>
            <person name="Marra M."/>
            <person name="Sandberg G."/>
            <person name="Van de Peer Y."/>
            <person name="Rokhsar D."/>
        </authorList>
    </citation>
    <scope>NUCLEOTIDE SEQUENCE [LARGE SCALE GENOMIC DNA]</scope>
    <source>
        <strain evidence="3">cv. Nisqually</strain>
        <strain evidence="2">Nisqually-1</strain>
    </source>
</reference>
<feature type="region of interest" description="Disordered" evidence="1">
    <location>
        <begin position="17"/>
        <end position="82"/>
    </location>
</feature>
<dbReference type="Gramene" id="Potri.010G096700.2.v4.1">
    <property type="protein sequence ID" value="Potri.010G096700.2.v4.1"/>
    <property type="gene ID" value="Potri.010G096700.v4.1"/>
</dbReference>
<name>A0A3N7FQJ4_POPTR</name>
<evidence type="ECO:0000313" key="2">
    <source>
        <dbReference type="EMBL" id="RQO96495.1"/>
    </source>
</evidence>
<dbReference type="EMBL" id="CM009299">
    <property type="protein sequence ID" value="RQO96496.1"/>
    <property type="molecule type" value="Genomic_DNA"/>
</dbReference>
<accession>A0A3N7FQJ4</accession>
<feature type="compositionally biased region" description="Basic residues" evidence="1">
    <location>
        <begin position="63"/>
        <end position="75"/>
    </location>
</feature>
<gene>
    <name evidence="2" type="ORF">POPTR_010G096700</name>
</gene>
<protein>
    <submittedName>
        <fullName evidence="2">Uncharacterized protein</fullName>
    </submittedName>
</protein>
<organism evidence="2 3">
    <name type="scientific">Populus trichocarpa</name>
    <name type="common">Western balsam poplar</name>
    <name type="synonym">Populus balsamifera subsp. trichocarpa</name>
    <dbReference type="NCBI Taxonomy" id="3694"/>
    <lineage>
        <taxon>Eukaryota</taxon>
        <taxon>Viridiplantae</taxon>
        <taxon>Streptophyta</taxon>
        <taxon>Embryophyta</taxon>
        <taxon>Tracheophyta</taxon>
        <taxon>Spermatophyta</taxon>
        <taxon>Magnoliopsida</taxon>
        <taxon>eudicotyledons</taxon>
        <taxon>Gunneridae</taxon>
        <taxon>Pentapetalae</taxon>
        <taxon>rosids</taxon>
        <taxon>fabids</taxon>
        <taxon>Malpighiales</taxon>
        <taxon>Salicaceae</taxon>
        <taxon>Saliceae</taxon>
        <taxon>Populus</taxon>
    </lineage>
</organism>
<dbReference type="SMR" id="A0A3N7FQJ4"/>
<evidence type="ECO:0000256" key="1">
    <source>
        <dbReference type="SAM" id="MobiDB-lite"/>
    </source>
</evidence>
<feature type="region of interest" description="Disordered" evidence="1">
    <location>
        <begin position="97"/>
        <end position="129"/>
    </location>
</feature>
<dbReference type="InParanoid" id="A0A3N7FQJ4"/>
<dbReference type="AlphaFoldDB" id="A0A3N7FQJ4"/>
<proteinExistence type="predicted"/>
<reference evidence="2" key="2">
    <citation type="submission" date="2017-07" db="EMBL/GenBank/DDBJ databases">
        <title>WGS assembly of Populus trichocarpa.</title>
        <authorList>
            <person name="Tuskan G."/>
            <person name="Difazio S."/>
            <person name="Jansson S."/>
            <person name="Bohlmann J."/>
            <person name="Grigoriev I."/>
            <person name="Hellsten U."/>
            <person name="Putnam N."/>
            <person name="Ralph S."/>
            <person name="Rombauts S."/>
            <person name="Salamov A."/>
            <person name="Schein J."/>
            <person name="Sterck L."/>
            <person name="Aerts A."/>
            <person name="Bhalerao R."/>
            <person name="Bhalerao R."/>
            <person name="Blaudez D."/>
            <person name="Boerjan W."/>
            <person name="Brun A."/>
            <person name="Brunner A."/>
            <person name="Busov V."/>
            <person name="Campbell M."/>
            <person name="Carlson J."/>
            <person name="Chalot M."/>
            <person name="Chapman J."/>
            <person name="Chen G."/>
            <person name="Cooper D."/>
            <person name="Coutinho P."/>
            <person name="Couturier J."/>
            <person name="Covert S."/>
            <person name="Cronk Q."/>
            <person name="Cunningham R."/>
            <person name="Davis J."/>
            <person name="Degroeve S."/>
            <person name="Dejardin A."/>
            <person name="Depamphilis C."/>
            <person name="Detter J."/>
            <person name="Dirks B."/>
            <person name="Dubchak I."/>
            <person name="Duplessis S."/>
            <person name="Ehlting J."/>
            <person name="Ellis B."/>
            <person name="Gendler K."/>
            <person name="Goodstein D."/>
            <person name="Gribskov M."/>
            <person name="Grimwood J."/>
            <person name="Groover A."/>
            <person name="Gunter L."/>
            <person name="Hamberger B."/>
            <person name="Heinze B."/>
            <person name="Helariutta Y."/>
            <person name="Henrissat B."/>
            <person name="Holligan D."/>
            <person name="Holt R."/>
            <person name="Huang W."/>
            <person name="Islam-Faridi N."/>
            <person name="Jones S."/>
            <person name="Jones-Rhoades M."/>
            <person name="Jorgensen R."/>
            <person name="Joshi C."/>
            <person name="Kangasjarvi J."/>
            <person name="Karlsson J."/>
            <person name="Kelleher C."/>
            <person name="Kirkpatrick R."/>
            <person name="Kirst M."/>
            <person name="Kohler A."/>
            <person name="Kalluri U."/>
            <person name="Larimer F."/>
            <person name="Leebens-Mack J."/>
            <person name="Leple J."/>
            <person name="Locascio P."/>
            <person name="Lou Y."/>
            <person name="Lucas S."/>
            <person name="Martin F."/>
            <person name="Montanini B."/>
            <person name="Napoli C."/>
            <person name="Nelson D."/>
            <person name="Nelson C."/>
            <person name="Nieminen K."/>
            <person name="Nilsson O."/>
            <person name="Pereda V."/>
            <person name="Peter G."/>
            <person name="Philippe R."/>
            <person name="Pilate G."/>
            <person name="Poliakov A."/>
            <person name="Razumovskaya J."/>
            <person name="Richardson P."/>
            <person name="Rinaldi C."/>
            <person name="Ritland K."/>
            <person name="Rouze P."/>
            <person name="Ryaboy D."/>
            <person name="Schmutz J."/>
            <person name="Schrader J."/>
            <person name="Segerman B."/>
            <person name="Shin H."/>
            <person name="Siddiqui A."/>
            <person name="Sterky F."/>
            <person name="Terry A."/>
            <person name="Tsai C."/>
            <person name="Uberbacher E."/>
            <person name="Unneberg P."/>
            <person name="Vahala J."/>
            <person name="Wall K."/>
            <person name="Wessler S."/>
            <person name="Yang G."/>
            <person name="Yin T."/>
            <person name="Douglas C."/>
            <person name="Marra M."/>
            <person name="Sandberg G."/>
            <person name="Van De Peer Y."/>
            <person name="Rokhsar D."/>
        </authorList>
    </citation>
    <scope>NUCLEOTIDE SEQUENCE</scope>
    <source>
        <strain evidence="2">Nisqually-1</strain>
    </source>
</reference>
<keyword evidence="3" id="KW-1185">Reference proteome</keyword>
<dbReference type="EMBL" id="CM009299">
    <property type="protein sequence ID" value="RQO96494.1"/>
    <property type="molecule type" value="Genomic_DNA"/>
</dbReference>
<sequence>MIIIRRRRRIRRGTVMTLPSLKKKKKKTLAKNSKFEAKRRKGNQDTDNKELNDDTDSVINKKTSNRFKRKRKAKSKAGEELSNEDLVSIAEEYVKVDEDSRKKHTSSRERKLQRQLTTATSSKHDLEESLIVPDDEHTSASCETLLLIVQL</sequence>
<dbReference type="Proteomes" id="UP000006729">
    <property type="component" value="Chromosome 10"/>
</dbReference>
<feature type="compositionally biased region" description="Basic and acidic residues" evidence="1">
    <location>
        <begin position="97"/>
        <end position="112"/>
    </location>
</feature>
<dbReference type="OrthoDB" id="10350430at2759"/>